<dbReference type="EMBL" id="HACA01032178">
    <property type="protein sequence ID" value="CDW49539.1"/>
    <property type="molecule type" value="Transcribed_RNA"/>
</dbReference>
<name>A0A0K2VGE1_LEPSM</name>
<protein>
    <submittedName>
        <fullName evidence="1">Uncharacterized protein</fullName>
    </submittedName>
</protein>
<accession>A0A0K2VGE1</accession>
<dbReference type="AlphaFoldDB" id="A0A0K2VGE1"/>
<dbReference type="EMBL" id="HACA01032177">
    <property type="protein sequence ID" value="CDW49538.1"/>
    <property type="molecule type" value="Transcribed_RNA"/>
</dbReference>
<organism evidence="1">
    <name type="scientific">Lepeophtheirus salmonis</name>
    <name type="common">Salmon louse</name>
    <name type="synonym">Caligus salmonis</name>
    <dbReference type="NCBI Taxonomy" id="72036"/>
    <lineage>
        <taxon>Eukaryota</taxon>
        <taxon>Metazoa</taxon>
        <taxon>Ecdysozoa</taxon>
        <taxon>Arthropoda</taxon>
        <taxon>Crustacea</taxon>
        <taxon>Multicrustacea</taxon>
        <taxon>Hexanauplia</taxon>
        <taxon>Copepoda</taxon>
        <taxon>Siphonostomatoida</taxon>
        <taxon>Caligidae</taxon>
        <taxon>Lepeophtheirus</taxon>
    </lineage>
</organism>
<proteinExistence type="predicted"/>
<sequence>MSKSLFHGFLFNLKSSLHCNSSLKSRLLMWSWLIERYRSFTSIRIAIKVSTNIISSILKGLRSPLYR</sequence>
<reference evidence="1" key="1">
    <citation type="submission" date="2014-05" db="EMBL/GenBank/DDBJ databases">
        <authorList>
            <person name="Chronopoulou M."/>
        </authorList>
    </citation>
    <scope>NUCLEOTIDE SEQUENCE</scope>
    <source>
        <tissue evidence="1">Whole organism</tissue>
    </source>
</reference>
<evidence type="ECO:0000313" key="1">
    <source>
        <dbReference type="EMBL" id="CDW49539.1"/>
    </source>
</evidence>